<dbReference type="PANTHER" id="PTHR33510">
    <property type="entry name" value="PROTEIN TIC 20-II, CHLOROPLASTIC"/>
    <property type="match status" value="1"/>
</dbReference>
<dbReference type="AlphaFoldDB" id="A0A2V3IQ31"/>
<dbReference type="OrthoDB" id="414558at2759"/>
<evidence type="ECO:0000256" key="1">
    <source>
        <dbReference type="ARBA" id="ARBA00004508"/>
    </source>
</evidence>
<keyword evidence="9" id="KW-1185">Reference proteome</keyword>
<protein>
    <recommendedName>
        <fullName evidence="3 7">Tic20 family protein Ycf60</fullName>
    </recommendedName>
</protein>
<keyword evidence="7" id="KW-0150">Chloroplast</keyword>
<name>A0A2V3IQ31_9FLOR</name>
<dbReference type="InterPro" id="IPR005691">
    <property type="entry name" value="Tic20"/>
</dbReference>
<accession>A0A2V3IQ31</accession>
<dbReference type="STRING" id="448386.A0A2V3IQ31"/>
<feature type="transmembrane region" description="Helical" evidence="7">
    <location>
        <begin position="91"/>
        <end position="109"/>
    </location>
</feature>
<evidence type="ECO:0000256" key="7">
    <source>
        <dbReference type="RuleBase" id="RU367003"/>
    </source>
</evidence>
<evidence type="ECO:0000256" key="4">
    <source>
        <dbReference type="ARBA" id="ARBA00022692"/>
    </source>
</evidence>
<dbReference type="PANTHER" id="PTHR33510:SF5">
    <property type="entry name" value="PROTEIN TIC 20-II, CHLOROPLASTIC"/>
    <property type="match status" value="1"/>
</dbReference>
<reference evidence="8 9" key="1">
    <citation type="journal article" date="2018" name="Mol. Biol. Evol.">
        <title>Analysis of the draft genome of the red seaweed Gracilariopsis chorda provides insights into genome size evolution in Rhodophyta.</title>
        <authorList>
            <person name="Lee J."/>
            <person name="Yang E.C."/>
            <person name="Graf L."/>
            <person name="Yang J.H."/>
            <person name="Qiu H."/>
            <person name="Zel Zion U."/>
            <person name="Chan C.X."/>
            <person name="Stephens T.G."/>
            <person name="Weber A.P.M."/>
            <person name="Boo G.H."/>
            <person name="Boo S.M."/>
            <person name="Kim K.M."/>
            <person name="Shin Y."/>
            <person name="Jung M."/>
            <person name="Lee S.J."/>
            <person name="Yim H.S."/>
            <person name="Lee J.H."/>
            <person name="Bhattacharya D."/>
            <person name="Yoon H.S."/>
        </authorList>
    </citation>
    <scope>NUCLEOTIDE SEQUENCE [LARGE SCALE GENOMIC DNA]</scope>
    <source>
        <strain evidence="8 9">SKKU-2015</strain>
        <tissue evidence="8">Whole body</tissue>
    </source>
</reference>
<comment type="subcellular location">
    <subcellularLocation>
        <location evidence="1 7">Plastid</location>
        <location evidence="1 7">Chloroplast membrane</location>
        <topology evidence="1 7">Multi-pass membrane protein</topology>
    </subcellularLocation>
</comment>
<keyword evidence="4 7" id="KW-0812">Transmembrane</keyword>
<evidence type="ECO:0000256" key="5">
    <source>
        <dbReference type="ARBA" id="ARBA00022989"/>
    </source>
</evidence>
<keyword evidence="5 7" id="KW-1133">Transmembrane helix</keyword>
<proteinExistence type="inferred from homology"/>
<comment type="similarity">
    <text evidence="2 7">Belongs to the Tic20 family.</text>
</comment>
<dbReference type="EMBL" id="NBIV01000098">
    <property type="protein sequence ID" value="PXF44195.1"/>
    <property type="molecule type" value="Genomic_DNA"/>
</dbReference>
<evidence type="ECO:0000256" key="3">
    <source>
        <dbReference type="ARBA" id="ARBA00017412"/>
    </source>
</evidence>
<gene>
    <name evidence="8" type="ORF">BWQ96_06055</name>
</gene>
<organism evidence="8 9">
    <name type="scientific">Gracilariopsis chorda</name>
    <dbReference type="NCBI Taxonomy" id="448386"/>
    <lineage>
        <taxon>Eukaryota</taxon>
        <taxon>Rhodophyta</taxon>
        <taxon>Florideophyceae</taxon>
        <taxon>Rhodymeniophycidae</taxon>
        <taxon>Gracilariales</taxon>
        <taxon>Gracilariaceae</taxon>
        <taxon>Gracilariopsis</taxon>
    </lineage>
</organism>
<dbReference type="Pfam" id="PF16166">
    <property type="entry name" value="TIC20"/>
    <property type="match status" value="1"/>
</dbReference>
<feature type="transmembrane region" description="Helical" evidence="7">
    <location>
        <begin position="60"/>
        <end position="79"/>
    </location>
</feature>
<sequence>MRWSGNRGNGSSIPPQDRILSILPYLIPLLDSLTFGKYVFQKVPLLSQILLVPLLPLYNIYRGIPFLAFGVFLLLFVLVVRNINVSRFIRFNTYQALILDIALIFPQLFQGVNLSAAIPASVTEICTTAVFYAIMMAVSYAAVMNAQGKLPDEIPALSDSVKQQLGPF</sequence>
<evidence type="ECO:0000313" key="9">
    <source>
        <dbReference type="Proteomes" id="UP000247409"/>
    </source>
</evidence>
<keyword evidence="6 7" id="KW-0472">Membrane</keyword>
<evidence type="ECO:0000256" key="2">
    <source>
        <dbReference type="ARBA" id="ARBA00009596"/>
    </source>
</evidence>
<comment type="caution">
    <text evidence="8">The sequence shown here is derived from an EMBL/GenBank/DDBJ whole genome shotgun (WGS) entry which is preliminary data.</text>
</comment>
<evidence type="ECO:0000256" key="6">
    <source>
        <dbReference type="ARBA" id="ARBA00023136"/>
    </source>
</evidence>
<keyword evidence="7" id="KW-0934">Plastid</keyword>
<dbReference type="GO" id="GO:0031969">
    <property type="term" value="C:chloroplast membrane"/>
    <property type="evidence" value="ECO:0007669"/>
    <property type="project" value="UniProtKB-SubCell"/>
</dbReference>
<dbReference type="Proteomes" id="UP000247409">
    <property type="component" value="Unassembled WGS sequence"/>
</dbReference>
<feature type="transmembrane region" description="Helical" evidence="7">
    <location>
        <begin position="20"/>
        <end position="40"/>
    </location>
</feature>
<feature type="transmembrane region" description="Helical" evidence="7">
    <location>
        <begin position="121"/>
        <end position="143"/>
    </location>
</feature>
<evidence type="ECO:0000313" key="8">
    <source>
        <dbReference type="EMBL" id="PXF44195.1"/>
    </source>
</evidence>